<comment type="caution">
    <text evidence="4">The sequence shown here is derived from an EMBL/GenBank/DDBJ whole genome shotgun (WGS) entry which is preliminary data.</text>
</comment>
<gene>
    <name evidence="4" type="ORF">AAG570_006254</name>
</gene>
<dbReference type="Pfam" id="PF03133">
    <property type="entry name" value="TTL"/>
    <property type="match status" value="1"/>
</dbReference>
<dbReference type="GO" id="GO:0016874">
    <property type="term" value="F:ligase activity"/>
    <property type="evidence" value="ECO:0007669"/>
    <property type="project" value="UniProtKB-KW"/>
</dbReference>
<dbReference type="GO" id="GO:0005524">
    <property type="term" value="F:ATP binding"/>
    <property type="evidence" value="ECO:0007669"/>
    <property type="project" value="UniProtKB-KW"/>
</dbReference>
<dbReference type="EMBL" id="JBFDAA010000002">
    <property type="protein sequence ID" value="KAL1139268.1"/>
    <property type="molecule type" value="Genomic_DNA"/>
</dbReference>
<dbReference type="SUPFAM" id="SSF56059">
    <property type="entry name" value="Glutathione synthetase ATP-binding domain-like"/>
    <property type="match status" value="1"/>
</dbReference>
<evidence type="ECO:0000256" key="2">
    <source>
        <dbReference type="ARBA" id="ARBA00022741"/>
    </source>
</evidence>
<protein>
    <recommendedName>
        <fullName evidence="6">Tubulin polyglutamylase TTLL13</fullName>
    </recommendedName>
</protein>
<keyword evidence="2" id="KW-0547">Nucleotide-binding</keyword>
<reference evidence="4 5" key="1">
    <citation type="submission" date="2024-07" db="EMBL/GenBank/DDBJ databases">
        <title>Chromosome-level genome assembly of the water stick insect Ranatra chinensis (Heteroptera: Nepidae).</title>
        <authorList>
            <person name="Liu X."/>
        </authorList>
    </citation>
    <scope>NUCLEOTIDE SEQUENCE [LARGE SCALE GENOMIC DNA]</scope>
    <source>
        <strain evidence="4">Cailab_2021Rc</strain>
        <tissue evidence="4">Muscle</tissue>
    </source>
</reference>
<keyword evidence="5" id="KW-1185">Reference proteome</keyword>
<dbReference type="Gene3D" id="3.30.470.20">
    <property type="entry name" value="ATP-grasp fold, B domain"/>
    <property type="match status" value="1"/>
</dbReference>
<dbReference type="AlphaFoldDB" id="A0ABD0ZEP1"/>
<dbReference type="Proteomes" id="UP001558652">
    <property type="component" value="Unassembled WGS sequence"/>
</dbReference>
<name>A0ABD0ZEP1_9HEMI</name>
<proteinExistence type="predicted"/>
<evidence type="ECO:0000313" key="4">
    <source>
        <dbReference type="EMBL" id="KAL1139268.1"/>
    </source>
</evidence>
<keyword evidence="1" id="KW-0436">Ligase</keyword>
<sequence length="512" mass="59871">MTDIIISLIETVERIIGKKEESARECLKSASFPLAQGIYFKDKEKREELTLKKCAEIAEKKKKKVKKSRITAICTSNCRFDIVRTIAEKFGMKDVQLLDDWDIYWTDYTISPDKTKDLKRYQRVNHFPGMNEICRKDLLARNLNRMAKLFPHDYKIYPKTWCLPTDVNDVISYAKTHPGKMYILKPETGCRGNGIVLTRNIKKIKSCERMICQLYLEKPFLIDGLKFDLRVYTLITSCDPLRVYVYNEGLARFATSEYKEPSDSNSKNLYMHLTNYSLNKHSRYYVADESGTKRRLSTLNLDLRKLSFDVDQIWRKIDDVIVKTIIVAHPSLKEAYTTCFINHEYIQACFELLGFDIILDSDMNPYVLEVNHSPSYHTDRPIDREIKEALLTDTFKLVNLPKSHKRRIAIEERKIINGELGNCEQSDSKRPSYKEENKVQAEWEEANLGNFRKVYPCEGDSKYQNYFNQSEGLLFSYTNPPKMKNNSKKTHQDDSKVGIESLKLFKYLKQLI</sequence>
<evidence type="ECO:0000256" key="3">
    <source>
        <dbReference type="ARBA" id="ARBA00022840"/>
    </source>
</evidence>
<dbReference type="PANTHER" id="PTHR12241:SF161">
    <property type="entry name" value="TUBULIN POLYGLUTAMYLASE TTLL6"/>
    <property type="match status" value="1"/>
</dbReference>
<keyword evidence="3" id="KW-0067">ATP-binding</keyword>
<evidence type="ECO:0000313" key="5">
    <source>
        <dbReference type="Proteomes" id="UP001558652"/>
    </source>
</evidence>
<evidence type="ECO:0000256" key="1">
    <source>
        <dbReference type="ARBA" id="ARBA00022598"/>
    </source>
</evidence>
<dbReference type="PANTHER" id="PTHR12241">
    <property type="entry name" value="TUBULIN POLYGLUTAMYLASE"/>
    <property type="match status" value="1"/>
</dbReference>
<organism evidence="4 5">
    <name type="scientific">Ranatra chinensis</name>
    <dbReference type="NCBI Taxonomy" id="642074"/>
    <lineage>
        <taxon>Eukaryota</taxon>
        <taxon>Metazoa</taxon>
        <taxon>Ecdysozoa</taxon>
        <taxon>Arthropoda</taxon>
        <taxon>Hexapoda</taxon>
        <taxon>Insecta</taxon>
        <taxon>Pterygota</taxon>
        <taxon>Neoptera</taxon>
        <taxon>Paraneoptera</taxon>
        <taxon>Hemiptera</taxon>
        <taxon>Heteroptera</taxon>
        <taxon>Panheteroptera</taxon>
        <taxon>Nepomorpha</taxon>
        <taxon>Nepidae</taxon>
        <taxon>Ranatrinae</taxon>
        <taxon>Ranatra</taxon>
    </lineage>
</organism>
<dbReference type="InterPro" id="IPR004344">
    <property type="entry name" value="TTL/TTLL_fam"/>
</dbReference>
<evidence type="ECO:0008006" key="6">
    <source>
        <dbReference type="Google" id="ProtNLM"/>
    </source>
</evidence>
<dbReference type="PROSITE" id="PS51221">
    <property type="entry name" value="TTL"/>
    <property type="match status" value="1"/>
</dbReference>
<accession>A0ABD0ZEP1</accession>